<gene>
    <name evidence="2" type="ORF">VTL71DRAFT_9975</name>
</gene>
<comment type="caution">
    <text evidence="2">The sequence shown here is derived from an EMBL/GenBank/DDBJ whole genome shotgun (WGS) entry which is preliminary data.</text>
</comment>
<evidence type="ECO:0000256" key="1">
    <source>
        <dbReference type="SAM" id="SignalP"/>
    </source>
</evidence>
<dbReference type="EMBL" id="JAZHXI010000024">
    <property type="protein sequence ID" value="KAL2060153.1"/>
    <property type="molecule type" value="Genomic_DNA"/>
</dbReference>
<feature type="signal peptide" evidence="1">
    <location>
        <begin position="1"/>
        <end position="25"/>
    </location>
</feature>
<protein>
    <submittedName>
        <fullName evidence="2">Uncharacterized protein</fullName>
    </submittedName>
</protein>
<evidence type="ECO:0000313" key="3">
    <source>
        <dbReference type="Proteomes" id="UP001595075"/>
    </source>
</evidence>
<sequence>MNMRFIIGFVALAFSIILISRSRRALVPDVIDHEFGVAFDLTFPYGTAAISYPNGTVVNVAKIDALPSYREMFSRLSLHSSEHLHPPYVSVADALRDYSRQMARTSRKAAGLPASTDVGELAKLIISLRLAVEAHLDGRIISGAAVTIPHLAAIYSEDLEDAFEYVGLIYLPQYPYWYGGIFPESGAVYTGNGFGLCSNYTDRALCDEEKRSPPHQPSHENILSIAYTTGILTSTWSIESMGFSYPGSDMFKLVDLNLGWDERHENPNDDYYWETVRDAIVKPALEAIMYHHSNTSKILLHGDRSTNQRFQEVLKEVVHSILGNEIEIFELDPVFAAVRGAAEMAKIVYWDYNQTRSGADAGSDL</sequence>
<keyword evidence="3" id="KW-1185">Reference proteome</keyword>
<organism evidence="2 3">
    <name type="scientific">Oculimacula yallundae</name>
    <dbReference type="NCBI Taxonomy" id="86028"/>
    <lineage>
        <taxon>Eukaryota</taxon>
        <taxon>Fungi</taxon>
        <taxon>Dikarya</taxon>
        <taxon>Ascomycota</taxon>
        <taxon>Pezizomycotina</taxon>
        <taxon>Leotiomycetes</taxon>
        <taxon>Helotiales</taxon>
        <taxon>Ploettnerulaceae</taxon>
        <taxon>Oculimacula</taxon>
    </lineage>
</organism>
<accession>A0ABR4BR83</accession>
<evidence type="ECO:0000313" key="2">
    <source>
        <dbReference type="EMBL" id="KAL2060153.1"/>
    </source>
</evidence>
<dbReference type="Proteomes" id="UP001595075">
    <property type="component" value="Unassembled WGS sequence"/>
</dbReference>
<proteinExistence type="predicted"/>
<keyword evidence="1" id="KW-0732">Signal</keyword>
<reference evidence="2 3" key="1">
    <citation type="journal article" date="2024" name="Commun. Biol.">
        <title>Comparative genomic analysis of thermophilic fungi reveals convergent evolutionary adaptations and gene losses.</title>
        <authorList>
            <person name="Steindorff A.S."/>
            <person name="Aguilar-Pontes M.V."/>
            <person name="Robinson A.J."/>
            <person name="Andreopoulos B."/>
            <person name="LaButti K."/>
            <person name="Kuo A."/>
            <person name="Mondo S."/>
            <person name="Riley R."/>
            <person name="Otillar R."/>
            <person name="Haridas S."/>
            <person name="Lipzen A."/>
            <person name="Grimwood J."/>
            <person name="Schmutz J."/>
            <person name="Clum A."/>
            <person name="Reid I.D."/>
            <person name="Moisan M.C."/>
            <person name="Butler G."/>
            <person name="Nguyen T.T.M."/>
            <person name="Dewar K."/>
            <person name="Conant G."/>
            <person name="Drula E."/>
            <person name="Henrissat B."/>
            <person name="Hansel C."/>
            <person name="Singer S."/>
            <person name="Hutchinson M.I."/>
            <person name="de Vries R.P."/>
            <person name="Natvig D.O."/>
            <person name="Powell A.J."/>
            <person name="Tsang A."/>
            <person name="Grigoriev I.V."/>
        </authorList>
    </citation>
    <scope>NUCLEOTIDE SEQUENCE [LARGE SCALE GENOMIC DNA]</scope>
    <source>
        <strain evidence="2 3">CBS 494.80</strain>
    </source>
</reference>
<feature type="chain" id="PRO_5045439186" evidence="1">
    <location>
        <begin position="26"/>
        <end position="365"/>
    </location>
</feature>
<name>A0ABR4BR83_9HELO</name>